<comment type="caution">
    <text evidence="1">The sequence shown here is derived from an EMBL/GenBank/DDBJ whole genome shotgun (WGS) entry which is preliminary data.</text>
</comment>
<gene>
    <name evidence="1" type="ORF">FuraDRAFT_0269</name>
</gene>
<dbReference type="EMBL" id="ACIS01000001">
    <property type="protein sequence ID" value="EEG10287.1"/>
    <property type="molecule type" value="Genomic_DNA"/>
</dbReference>
<sequence>MSEHALVQSGAGCSAPQADPFRQLSGYVLMRLTAWWPGKVGRELADERASKLFVRALAEALAGRQVSRELVEAGLQRIQAEGGEWPPLEVPRLMRYFSPVPDYQAAFAEAQNHAVARHYGEGATPDSWSHPAVYWAADRLGWFEVRNSTWEQVKRRWPMVLEEVLAWGAWPVPRKALPAESKLQTRAVQQAELAKIRAMLAGK</sequence>
<dbReference type="AlphaFoldDB" id="B9YYT4"/>
<accession>B9YYT4</accession>
<dbReference type="Proteomes" id="UP000003165">
    <property type="component" value="Unassembled WGS sequence"/>
</dbReference>
<reference evidence="1 2" key="1">
    <citation type="submission" date="2009-02" db="EMBL/GenBank/DDBJ databases">
        <title>Sequencing of the draft genome and assembly of Lutiella nitroferrum 2002.</title>
        <authorList>
            <consortium name="US DOE Joint Genome Institute (JGI-PGF)"/>
            <person name="Lucas S."/>
            <person name="Copeland A."/>
            <person name="Lapidus A."/>
            <person name="Glavina del Rio T."/>
            <person name="Tice H."/>
            <person name="Bruce D."/>
            <person name="Goodwin L."/>
            <person name="Pitluck S."/>
            <person name="Larimer F."/>
            <person name="Land M.L."/>
            <person name="Hauser L."/>
            <person name="Coates J.D."/>
        </authorList>
    </citation>
    <scope>NUCLEOTIDE SEQUENCE [LARGE SCALE GENOMIC DNA]</scope>
    <source>
        <strain evidence="1 2">2002</strain>
    </source>
</reference>
<dbReference type="RefSeq" id="WP_008952289.1">
    <property type="nucleotide sequence ID" value="NZ_ACIS01000001.1"/>
</dbReference>
<evidence type="ECO:0000313" key="2">
    <source>
        <dbReference type="Proteomes" id="UP000003165"/>
    </source>
</evidence>
<evidence type="ECO:0000313" key="1">
    <source>
        <dbReference type="EMBL" id="EEG10287.1"/>
    </source>
</evidence>
<keyword evidence="2" id="KW-1185">Reference proteome</keyword>
<name>B9YYT4_9NEIS</name>
<organism evidence="1 2">
    <name type="scientific">Pseudogulbenkiania ferrooxidans 2002</name>
    <dbReference type="NCBI Taxonomy" id="279714"/>
    <lineage>
        <taxon>Bacteria</taxon>
        <taxon>Pseudomonadati</taxon>
        <taxon>Pseudomonadota</taxon>
        <taxon>Betaproteobacteria</taxon>
        <taxon>Neisseriales</taxon>
        <taxon>Chromobacteriaceae</taxon>
        <taxon>Pseudogulbenkiania</taxon>
    </lineage>
</organism>
<proteinExistence type="predicted"/>
<protein>
    <submittedName>
        <fullName evidence="1">Phage protein</fullName>
    </submittedName>
</protein>